<organism evidence="1 2">
    <name type="scientific">Bartonella harrusi</name>
    <dbReference type="NCBI Taxonomy" id="2961895"/>
    <lineage>
        <taxon>Bacteria</taxon>
        <taxon>Pseudomonadati</taxon>
        <taxon>Pseudomonadota</taxon>
        <taxon>Alphaproteobacteria</taxon>
        <taxon>Hyphomicrobiales</taxon>
        <taxon>Bartonellaceae</taxon>
        <taxon>Bartonella</taxon>
    </lineage>
</organism>
<dbReference type="EMBL" id="CP101114">
    <property type="protein sequence ID" value="UTO28242.1"/>
    <property type="molecule type" value="Genomic_DNA"/>
</dbReference>
<proteinExistence type="predicted"/>
<accession>A0ABY5ESJ1</accession>
<evidence type="ECO:0000313" key="1">
    <source>
        <dbReference type="EMBL" id="UTO28242.1"/>
    </source>
</evidence>
<dbReference type="RefSeq" id="WP_254770152.1">
    <property type="nucleotide sequence ID" value="NZ_CP101114.1"/>
</dbReference>
<evidence type="ECO:0000313" key="2">
    <source>
        <dbReference type="Proteomes" id="UP001059475"/>
    </source>
</evidence>
<keyword evidence="2" id="KW-1185">Reference proteome</keyword>
<dbReference type="Proteomes" id="UP001059475">
    <property type="component" value="Chromosome"/>
</dbReference>
<reference evidence="1" key="1">
    <citation type="submission" date="2022-07" db="EMBL/GenBank/DDBJ databases">
        <title>First report of Bartonella spp. in marsupials in Brazil, with a description of Bartonella harrusi sp. nov. and new proposal for taxonomic reclassification of species of the genus Bartonella.</title>
        <authorList>
            <person name="Amaral R.B."/>
        </authorList>
    </citation>
    <scope>NUCLEOTIDE SEQUENCE</scope>
    <source>
        <strain evidence="1">117A</strain>
    </source>
</reference>
<gene>
    <name evidence="1" type="ORF">NMK50_08855</name>
</gene>
<sequence>MDRKRLERNKNACYESSKYQGLSQHWGLAKCMMVLACTFISVKMVVLNDLYAIPFTGAVMKGIIYHTIL</sequence>
<protein>
    <submittedName>
        <fullName evidence="1">Uncharacterized protein</fullName>
    </submittedName>
</protein>
<name>A0ABY5ESJ1_9HYPH</name>